<keyword evidence="11 14" id="KW-1133">Transmembrane helix</keyword>
<evidence type="ECO:0000256" key="3">
    <source>
        <dbReference type="ARBA" id="ARBA00012438"/>
    </source>
</evidence>
<keyword evidence="13 14" id="KW-0472">Membrane</keyword>
<dbReference type="GO" id="GO:0000155">
    <property type="term" value="F:phosphorelay sensor kinase activity"/>
    <property type="evidence" value="ECO:0007669"/>
    <property type="project" value="InterPro"/>
</dbReference>
<comment type="caution">
    <text evidence="17">The sequence shown here is derived from an EMBL/GenBank/DDBJ whole genome shotgun (WGS) entry which is preliminary data.</text>
</comment>
<dbReference type="Proteomes" id="UP000028542">
    <property type="component" value="Unassembled WGS sequence"/>
</dbReference>
<keyword evidence="10" id="KW-0067">ATP-binding</keyword>
<evidence type="ECO:0000256" key="2">
    <source>
        <dbReference type="ARBA" id="ARBA00004651"/>
    </source>
</evidence>
<dbReference type="EC" id="2.7.13.3" evidence="3"/>
<dbReference type="GO" id="GO:0005524">
    <property type="term" value="F:ATP binding"/>
    <property type="evidence" value="ECO:0007669"/>
    <property type="project" value="UniProtKB-KW"/>
</dbReference>
<dbReference type="PROSITE" id="PS50109">
    <property type="entry name" value="HIS_KIN"/>
    <property type="match status" value="1"/>
</dbReference>
<evidence type="ECO:0000259" key="15">
    <source>
        <dbReference type="PROSITE" id="PS50109"/>
    </source>
</evidence>
<gene>
    <name evidence="17" type="ORF">IO99_07760</name>
</gene>
<organism evidence="17 18">
    <name type="scientific">Clostridium sulfidigenes</name>
    <dbReference type="NCBI Taxonomy" id="318464"/>
    <lineage>
        <taxon>Bacteria</taxon>
        <taxon>Bacillati</taxon>
        <taxon>Bacillota</taxon>
        <taxon>Clostridia</taxon>
        <taxon>Eubacteriales</taxon>
        <taxon>Clostridiaceae</taxon>
        <taxon>Clostridium</taxon>
    </lineage>
</organism>
<keyword evidence="4" id="KW-1003">Cell membrane</keyword>
<keyword evidence="12" id="KW-0902">Two-component regulatory system</keyword>
<evidence type="ECO:0000256" key="4">
    <source>
        <dbReference type="ARBA" id="ARBA00022475"/>
    </source>
</evidence>
<evidence type="ECO:0000313" key="17">
    <source>
        <dbReference type="EMBL" id="KEZ87121.1"/>
    </source>
</evidence>
<evidence type="ECO:0000256" key="12">
    <source>
        <dbReference type="ARBA" id="ARBA00023012"/>
    </source>
</evidence>
<name>A0A084JDT7_9CLOT</name>
<dbReference type="InterPro" id="IPR005467">
    <property type="entry name" value="His_kinase_dom"/>
</dbReference>
<dbReference type="FunFam" id="3.30.565.10:FF:000006">
    <property type="entry name" value="Sensor histidine kinase WalK"/>
    <property type="match status" value="1"/>
</dbReference>
<dbReference type="InterPro" id="IPR003594">
    <property type="entry name" value="HATPase_dom"/>
</dbReference>
<dbReference type="CDD" id="cd00082">
    <property type="entry name" value="HisKA"/>
    <property type="match status" value="1"/>
</dbReference>
<dbReference type="RefSeq" id="WP_035131917.1">
    <property type="nucleotide sequence ID" value="NZ_JPMD01000015.1"/>
</dbReference>
<dbReference type="InterPro" id="IPR004358">
    <property type="entry name" value="Sig_transdc_His_kin-like_C"/>
</dbReference>
<dbReference type="Pfam" id="PF00512">
    <property type="entry name" value="HisKA"/>
    <property type="match status" value="1"/>
</dbReference>
<feature type="domain" description="Histidine kinase" evidence="15">
    <location>
        <begin position="247"/>
        <end position="459"/>
    </location>
</feature>
<dbReference type="AlphaFoldDB" id="A0A084JDT7"/>
<evidence type="ECO:0000256" key="1">
    <source>
        <dbReference type="ARBA" id="ARBA00000085"/>
    </source>
</evidence>
<reference evidence="17 18" key="1">
    <citation type="submission" date="2014-07" db="EMBL/GenBank/DDBJ databases">
        <title>Draft genome of Clostridium sulfidigenes 113A isolated from sediments associated with methane hydrate from Krishna Godavari basin.</title>
        <authorList>
            <person name="Honkalas V.S."/>
            <person name="Dabir A.P."/>
            <person name="Arora P."/>
            <person name="Dhakephalkar P.K."/>
        </authorList>
    </citation>
    <scope>NUCLEOTIDE SEQUENCE [LARGE SCALE GENOMIC DNA]</scope>
    <source>
        <strain evidence="17 18">113A</strain>
    </source>
</reference>
<keyword evidence="8" id="KW-0547">Nucleotide-binding</keyword>
<protein>
    <recommendedName>
        <fullName evidence="3">histidine kinase</fullName>
        <ecNumber evidence="3">2.7.13.3</ecNumber>
    </recommendedName>
</protein>
<evidence type="ECO:0000256" key="6">
    <source>
        <dbReference type="ARBA" id="ARBA00022679"/>
    </source>
</evidence>
<feature type="transmembrane region" description="Helical" evidence="14">
    <location>
        <begin position="165"/>
        <end position="184"/>
    </location>
</feature>
<dbReference type="SUPFAM" id="SSF55874">
    <property type="entry name" value="ATPase domain of HSP90 chaperone/DNA topoisomerase II/histidine kinase"/>
    <property type="match status" value="1"/>
</dbReference>
<evidence type="ECO:0000256" key="8">
    <source>
        <dbReference type="ARBA" id="ARBA00022741"/>
    </source>
</evidence>
<evidence type="ECO:0000256" key="14">
    <source>
        <dbReference type="SAM" id="Phobius"/>
    </source>
</evidence>
<dbReference type="SMART" id="SM00387">
    <property type="entry name" value="HATPase_c"/>
    <property type="match status" value="1"/>
</dbReference>
<dbReference type="PROSITE" id="PS50885">
    <property type="entry name" value="HAMP"/>
    <property type="match status" value="1"/>
</dbReference>
<keyword evidence="18" id="KW-1185">Reference proteome</keyword>
<feature type="transmembrane region" description="Helical" evidence="14">
    <location>
        <begin position="7"/>
        <end position="30"/>
    </location>
</feature>
<comment type="catalytic activity">
    <reaction evidence="1">
        <text>ATP + protein L-histidine = ADP + protein N-phospho-L-histidine.</text>
        <dbReference type="EC" id="2.7.13.3"/>
    </reaction>
</comment>
<dbReference type="STRING" id="318464.IO99_07760"/>
<evidence type="ECO:0000256" key="10">
    <source>
        <dbReference type="ARBA" id="ARBA00022840"/>
    </source>
</evidence>
<comment type="subcellular location">
    <subcellularLocation>
        <location evidence="2">Cell membrane</location>
        <topology evidence="2">Multi-pass membrane protein</topology>
    </subcellularLocation>
</comment>
<evidence type="ECO:0000256" key="11">
    <source>
        <dbReference type="ARBA" id="ARBA00022989"/>
    </source>
</evidence>
<dbReference type="Gene3D" id="3.30.565.10">
    <property type="entry name" value="Histidine kinase-like ATPase, C-terminal domain"/>
    <property type="match status" value="1"/>
</dbReference>
<evidence type="ECO:0000313" key="18">
    <source>
        <dbReference type="Proteomes" id="UP000028542"/>
    </source>
</evidence>
<evidence type="ECO:0000259" key="16">
    <source>
        <dbReference type="PROSITE" id="PS50885"/>
    </source>
</evidence>
<dbReference type="PRINTS" id="PR00344">
    <property type="entry name" value="BCTRLSENSOR"/>
</dbReference>
<keyword evidence="9" id="KW-0418">Kinase</keyword>
<dbReference type="eggNOG" id="COG5002">
    <property type="taxonomic scope" value="Bacteria"/>
</dbReference>
<evidence type="ECO:0000256" key="13">
    <source>
        <dbReference type="ARBA" id="ARBA00023136"/>
    </source>
</evidence>
<dbReference type="SUPFAM" id="SSF47384">
    <property type="entry name" value="Homodimeric domain of signal transducing histidine kinase"/>
    <property type="match status" value="1"/>
</dbReference>
<dbReference type="PANTHER" id="PTHR45528:SF1">
    <property type="entry name" value="SENSOR HISTIDINE KINASE CPXA"/>
    <property type="match status" value="1"/>
</dbReference>
<keyword evidence="5" id="KW-0597">Phosphoprotein</keyword>
<feature type="domain" description="HAMP" evidence="16">
    <location>
        <begin position="186"/>
        <end position="239"/>
    </location>
</feature>
<dbReference type="Gene3D" id="6.10.340.10">
    <property type="match status" value="1"/>
</dbReference>
<evidence type="ECO:0000256" key="7">
    <source>
        <dbReference type="ARBA" id="ARBA00022692"/>
    </source>
</evidence>
<dbReference type="InterPro" id="IPR050398">
    <property type="entry name" value="HssS/ArlS-like"/>
</dbReference>
<sequence>MKLKHRLTLIFLLFSMTIILLISFSSHIFMKKNFNRYLEDIIEGRKKSLIKDISNTYKNEQWDNKNIEDIGIEAINNGFIISIKDISDNVIWSAKTHNSSMCEAMMSRMGYNMSIVNPGYKGDYTEEVYNLKIDEKYAGILEIGYYGPLYYNDSDVIFFKTLDNILIFVGIFSLGISIFIGILISTSISKPIGSVVKATNSIATGKYKNKIKEESNIKEINEMISSVNTLAFSLDEEEKIRKIMTKDISHELRTPLTTMQGQLEALIDGIWEPTEERLQSIHEEVRRLSRLVGSLEHLSRYESEDLILNKNEVDIKELVEMILINFEKELHDKDISVNNKLETFIINVDRDKITQGLINIISNGIKYTEQGGIIEITCDEGKNIAIIHIRDSGIGISKEHLPYIFQRFYRADESRTRATGGAGIGLTISKAIIEAHGGNIKVKSEVNEGTEFIIEIPKV</sequence>
<accession>A0A084JDT7</accession>
<evidence type="ECO:0000256" key="5">
    <source>
        <dbReference type="ARBA" id="ARBA00022553"/>
    </source>
</evidence>
<evidence type="ECO:0000256" key="9">
    <source>
        <dbReference type="ARBA" id="ARBA00022777"/>
    </source>
</evidence>
<dbReference type="SMART" id="SM00388">
    <property type="entry name" value="HisKA"/>
    <property type="match status" value="1"/>
</dbReference>
<dbReference type="PANTHER" id="PTHR45528">
    <property type="entry name" value="SENSOR HISTIDINE KINASE CPXA"/>
    <property type="match status" value="1"/>
</dbReference>
<keyword evidence="6" id="KW-0808">Transferase</keyword>
<dbReference type="EMBL" id="JPMD01000015">
    <property type="protein sequence ID" value="KEZ87121.1"/>
    <property type="molecule type" value="Genomic_DNA"/>
</dbReference>
<dbReference type="InterPro" id="IPR036890">
    <property type="entry name" value="HATPase_C_sf"/>
</dbReference>
<proteinExistence type="predicted"/>
<dbReference type="InterPro" id="IPR036097">
    <property type="entry name" value="HisK_dim/P_sf"/>
</dbReference>
<dbReference type="SUPFAM" id="SSF158472">
    <property type="entry name" value="HAMP domain-like"/>
    <property type="match status" value="1"/>
</dbReference>
<dbReference type="InterPro" id="IPR003661">
    <property type="entry name" value="HisK_dim/P_dom"/>
</dbReference>
<dbReference type="GO" id="GO:0005886">
    <property type="term" value="C:plasma membrane"/>
    <property type="evidence" value="ECO:0007669"/>
    <property type="project" value="UniProtKB-SubCell"/>
</dbReference>
<keyword evidence="7 14" id="KW-0812">Transmembrane</keyword>
<dbReference type="Pfam" id="PF02518">
    <property type="entry name" value="HATPase_c"/>
    <property type="match status" value="1"/>
</dbReference>
<dbReference type="InterPro" id="IPR003660">
    <property type="entry name" value="HAMP_dom"/>
</dbReference>
<dbReference type="Gene3D" id="1.10.287.130">
    <property type="match status" value="1"/>
</dbReference>